<gene>
    <name evidence="10" type="ORF">M8523_00360</name>
</gene>
<dbReference type="PANTHER" id="PTHR39342:SF1">
    <property type="entry name" value="UPF0283 MEMBRANE PROTEIN YCJF"/>
    <property type="match status" value="1"/>
</dbReference>
<evidence type="ECO:0000256" key="4">
    <source>
        <dbReference type="ARBA" id="ARBA00022519"/>
    </source>
</evidence>
<accession>A0AA42CKN4</accession>
<feature type="transmembrane region" description="Helical" evidence="9">
    <location>
        <begin position="75"/>
        <end position="97"/>
    </location>
</feature>
<evidence type="ECO:0000256" key="6">
    <source>
        <dbReference type="ARBA" id="ARBA00022989"/>
    </source>
</evidence>
<keyword evidence="7 9" id="KW-0472">Membrane</keyword>
<dbReference type="InterPro" id="IPR006507">
    <property type="entry name" value="UPF0283"/>
</dbReference>
<comment type="caution">
    <text evidence="10">The sequence shown here is derived from an EMBL/GenBank/DDBJ whole genome shotgun (WGS) entry which is preliminary data.</text>
</comment>
<evidence type="ECO:0000256" key="8">
    <source>
        <dbReference type="SAM" id="MobiDB-lite"/>
    </source>
</evidence>
<dbReference type="AlphaFoldDB" id="A0AA42CKN4"/>
<dbReference type="PANTHER" id="PTHR39342">
    <property type="entry name" value="UPF0283 MEMBRANE PROTEIN YCJF"/>
    <property type="match status" value="1"/>
</dbReference>
<feature type="region of interest" description="Disordered" evidence="8">
    <location>
        <begin position="1"/>
        <end position="33"/>
    </location>
</feature>
<reference evidence="10" key="1">
    <citation type="submission" date="2022-05" db="EMBL/GenBank/DDBJ databases">
        <authorList>
            <person name="Pankratov T."/>
        </authorList>
    </citation>
    <scope>NUCLEOTIDE SEQUENCE</scope>
    <source>
        <strain evidence="10">BP6-180914</strain>
    </source>
</reference>
<comment type="similarity">
    <text evidence="2">Belongs to the UPF0283 family.</text>
</comment>
<evidence type="ECO:0000256" key="7">
    <source>
        <dbReference type="ARBA" id="ARBA00023136"/>
    </source>
</evidence>
<evidence type="ECO:0000256" key="9">
    <source>
        <dbReference type="SAM" id="Phobius"/>
    </source>
</evidence>
<evidence type="ECO:0000256" key="1">
    <source>
        <dbReference type="ARBA" id="ARBA00004429"/>
    </source>
</evidence>
<evidence type="ECO:0000313" key="11">
    <source>
        <dbReference type="Proteomes" id="UP001165667"/>
    </source>
</evidence>
<comment type="subcellular location">
    <subcellularLocation>
        <location evidence="1">Cell inner membrane</location>
        <topology evidence="1">Multi-pass membrane protein</topology>
    </subcellularLocation>
</comment>
<evidence type="ECO:0000256" key="2">
    <source>
        <dbReference type="ARBA" id="ARBA00008255"/>
    </source>
</evidence>
<evidence type="ECO:0000256" key="5">
    <source>
        <dbReference type="ARBA" id="ARBA00022692"/>
    </source>
</evidence>
<name>A0AA42CKN4_9HYPH</name>
<keyword evidence="4" id="KW-0997">Cell inner membrane</keyword>
<evidence type="ECO:0000313" key="10">
    <source>
        <dbReference type="EMBL" id="MCW6506470.1"/>
    </source>
</evidence>
<proteinExistence type="inferred from homology"/>
<dbReference type="Pfam" id="PF05128">
    <property type="entry name" value="DUF697"/>
    <property type="match status" value="1"/>
</dbReference>
<protein>
    <submittedName>
        <fullName evidence="10">YcjF family protein</fullName>
    </submittedName>
</protein>
<dbReference type="GO" id="GO:0005886">
    <property type="term" value="C:plasma membrane"/>
    <property type="evidence" value="ECO:0007669"/>
    <property type="project" value="UniProtKB-SubCell"/>
</dbReference>
<keyword evidence="11" id="KW-1185">Reference proteome</keyword>
<keyword evidence="3" id="KW-1003">Cell membrane</keyword>
<keyword evidence="6 9" id="KW-1133">Transmembrane helix</keyword>
<dbReference type="RefSeq" id="WP_282582836.1">
    <property type="nucleotide sequence ID" value="NZ_JAMOIM010000001.1"/>
</dbReference>
<keyword evidence="5 9" id="KW-0812">Transmembrane</keyword>
<dbReference type="InterPro" id="IPR021147">
    <property type="entry name" value="DUF697"/>
</dbReference>
<feature type="transmembrane region" description="Helical" evidence="9">
    <location>
        <begin position="109"/>
        <end position="131"/>
    </location>
</feature>
<sequence>MTADSRPPRPRAFRLDPVGQVAPPLATPDSGRPAFADTTIEFQPDPYSREAEALPAEEVAIEAAQRRGMWGWFSFGWGGLFWSALGSLVSLAIGLWIDRLIEDLFARAPALGWIGVTLAGLAVVSLGVLGARECLGIFRQSHIAKLHASLAAAHLADDRDAARRQVATLAGLYAQRPSTAQARAELALTAQEIVDGRDLIDIAERLLLRPIDTQVSREIAEAAKRVSLVTAISPRAILDLIFVVAQIIRLIRRIAELYSGRPGFFGFVKLAKSVGAHLAVTGGMAVGDSLVQQVVGHGIAAKLSARLGEGVLNGLLTTRVGLSAMAVCRPMPFGVAAQPGVKDVAPFLFGGSQERDT</sequence>
<evidence type="ECO:0000256" key="3">
    <source>
        <dbReference type="ARBA" id="ARBA00022475"/>
    </source>
</evidence>
<organism evidence="10 11">
    <name type="scientific">Lichenifustis flavocetrariae</name>
    <dbReference type="NCBI Taxonomy" id="2949735"/>
    <lineage>
        <taxon>Bacteria</taxon>
        <taxon>Pseudomonadati</taxon>
        <taxon>Pseudomonadota</taxon>
        <taxon>Alphaproteobacteria</taxon>
        <taxon>Hyphomicrobiales</taxon>
        <taxon>Lichenihabitantaceae</taxon>
        <taxon>Lichenifustis</taxon>
    </lineage>
</organism>
<dbReference type="Proteomes" id="UP001165667">
    <property type="component" value="Unassembled WGS sequence"/>
</dbReference>
<dbReference type="NCBIfam" id="TIGR01620">
    <property type="entry name" value="hyp_HI0043"/>
    <property type="match status" value="1"/>
</dbReference>
<dbReference type="EMBL" id="JAMOIM010000001">
    <property type="protein sequence ID" value="MCW6506470.1"/>
    <property type="molecule type" value="Genomic_DNA"/>
</dbReference>